<dbReference type="GO" id="GO:0043161">
    <property type="term" value="P:proteasome-mediated ubiquitin-dependent protein catabolic process"/>
    <property type="evidence" value="ECO:0007669"/>
    <property type="project" value="InterPro"/>
</dbReference>
<name>A0A8H4BH02_MUCCL</name>
<reference evidence="9 10" key="1">
    <citation type="submission" date="2019-09" db="EMBL/GenBank/DDBJ databases">
        <authorList>
            <consortium name="DOE Joint Genome Institute"/>
            <person name="Mondo S.J."/>
            <person name="Navarro-Mendoza M.I."/>
            <person name="Perez-Arques C."/>
            <person name="Panchal S."/>
            <person name="Nicolas F.E."/>
            <person name="Ganguly P."/>
            <person name="Pangilinan J."/>
            <person name="Grigoriev I."/>
            <person name="Heitman J."/>
            <person name="Sanya K."/>
            <person name="Garre V."/>
        </authorList>
    </citation>
    <scope>NUCLEOTIDE SEQUENCE [LARGE SCALE GENOMIC DNA]</scope>
    <source>
        <strain evidence="9 10">MU402</strain>
    </source>
</reference>
<proteinExistence type="predicted"/>
<evidence type="ECO:0000313" key="10">
    <source>
        <dbReference type="Proteomes" id="UP000469890"/>
    </source>
</evidence>
<evidence type="ECO:0000256" key="4">
    <source>
        <dbReference type="ARBA" id="ARBA00022786"/>
    </source>
</evidence>
<keyword evidence="4" id="KW-0833">Ubl conjugation pathway</keyword>
<dbReference type="InterPro" id="IPR025305">
    <property type="entry name" value="UCH_repeat_domain"/>
</dbReference>
<dbReference type="PROSITE" id="PS50235">
    <property type="entry name" value="USP_3"/>
    <property type="match status" value="1"/>
</dbReference>
<protein>
    <recommendedName>
        <fullName evidence="2">ubiquitinyl hydrolase 1</fullName>
        <ecNumber evidence="2">3.4.19.12</ecNumber>
    </recommendedName>
</protein>
<comment type="catalytic activity">
    <reaction evidence="1">
        <text>Thiol-dependent hydrolysis of ester, thioester, amide, peptide and isopeptide bonds formed by the C-terminal Gly of ubiquitin (a 76-residue protein attached to proteins as an intracellular targeting signal).</text>
        <dbReference type="EC" id="3.4.19.12"/>
    </reaction>
</comment>
<evidence type="ECO:0000256" key="6">
    <source>
        <dbReference type="ARBA" id="ARBA00022807"/>
    </source>
</evidence>
<dbReference type="Proteomes" id="UP000469890">
    <property type="component" value="Unassembled WGS sequence"/>
</dbReference>
<evidence type="ECO:0000256" key="3">
    <source>
        <dbReference type="ARBA" id="ARBA00022670"/>
    </source>
</evidence>
<keyword evidence="5" id="KW-0378">Hydrolase</keyword>
<keyword evidence="3" id="KW-0645">Protease</keyword>
<dbReference type="InterPro" id="IPR001394">
    <property type="entry name" value="Peptidase_C19_UCH"/>
</dbReference>
<feature type="domain" description="USP" evidence="8">
    <location>
        <begin position="429"/>
        <end position="660"/>
    </location>
</feature>
<dbReference type="GO" id="GO:0004843">
    <property type="term" value="F:cysteine-type deubiquitinase activity"/>
    <property type="evidence" value="ECO:0007669"/>
    <property type="project" value="UniProtKB-EC"/>
</dbReference>
<evidence type="ECO:0000256" key="1">
    <source>
        <dbReference type="ARBA" id="ARBA00000707"/>
    </source>
</evidence>
<organism evidence="9 10">
    <name type="scientific">Mucor circinelloides f. lusitanicus</name>
    <name type="common">Mucor racemosus var. lusitanicus</name>
    <dbReference type="NCBI Taxonomy" id="29924"/>
    <lineage>
        <taxon>Eukaryota</taxon>
        <taxon>Fungi</taxon>
        <taxon>Fungi incertae sedis</taxon>
        <taxon>Mucoromycota</taxon>
        <taxon>Mucoromycotina</taxon>
        <taxon>Mucoromycetes</taxon>
        <taxon>Mucorales</taxon>
        <taxon>Mucorineae</taxon>
        <taxon>Mucoraceae</taxon>
        <taxon>Mucor</taxon>
    </lineage>
</organism>
<comment type="caution">
    <text evidence="9">The sequence shown here is derived from an EMBL/GenBank/DDBJ whole genome shotgun (WGS) entry which is preliminary data.</text>
</comment>
<dbReference type="InterPro" id="IPR028889">
    <property type="entry name" value="USP"/>
</dbReference>
<dbReference type="PANTHER" id="PTHR43982">
    <property type="entry name" value="UBIQUITIN CARBOXYL-TERMINAL HYDROLASE"/>
    <property type="match status" value="1"/>
</dbReference>
<evidence type="ECO:0000256" key="5">
    <source>
        <dbReference type="ARBA" id="ARBA00022801"/>
    </source>
</evidence>
<evidence type="ECO:0000256" key="7">
    <source>
        <dbReference type="SAM" id="MobiDB-lite"/>
    </source>
</evidence>
<keyword evidence="6" id="KW-0788">Thiol protease</keyword>
<dbReference type="InterPro" id="IPR018200">
    <property type="entry name" value="USP_CS"/>
</dbReference>
<dbReference type="SUPFAM" id="SSF54001">
    <property type="entry name" value="Cysteine proteinases"/>
    <property type="match status" value="1"/>
</dbReference>
<dbReference type="PROSITE" id="PS00972">
    <property type="entry name" value="USP_1"/>
    <property type="match status" value="1"/>
</dbReference>
<sequence length="678" mass="76156">MATETWTLTFGTPLAVVEYLESIGETSCEQHQYQGVKVVIGEVEQDTNDHYFFCTICHSWVRITVARVRSCLLETPSYHHFHLIDKKDAVLKCCKCNYTIQYKFFLPVFPLEFLERNDLKGKDDKMFNSLLLATSRGARVPRDSVQQNDFNREFFEHLRYKPSKSDPEVYTNNLPQRLARAHYELLFEFGGWEALMGSHATELNEEKLNDMFVVQERLEKKQTDAKEIVRQCAAELGISVGSSSALAALVFAELMQEAGNDMNLKRKYLDAIQVIGVNSKAPKDIQNALQTVNSNANVPNDVAKAYAYFGLYVDVSDQLLIARYGLKMMHDKAAIDQHRQQLQIIASFKKTDMLNKFIKTGTYKEKKKRKKTAAPVTPAKQRPIATAFPVLSQKQKPIPTAAAPVSSSKDKQGSTATPLLSAQRLARPKGLVNYGNICYMNSVLQYLYRVRLFRRITQSATVNNAFTRLLGATFQIMDDEDDFAFVAYPQELVTLALTTGAGDFNSQQDASECLMHILDMVAEGAGDAQLHNELLDNFAVFMLGASTPGTLAQKLDSWLEDNNKMGVIIPILNYSLDRLVLGHAAGAAGSNVSHAVVDFPLQINMQSGTDISGHYWSYILDHTTNQWWEFEDQKVQPVEENTVLHCSKSPDAHITFVSYILTDRIHDLVTGAIPNDIS</sequence>
<dbReference type="Pfam" id="PF13446">
    <property type="entry name" value="RPT"/>
    <property type="match status" value="1"/>
</dbReference>
<dbReference type="EMBL" id="JAAECE010000005">
    <property type="protein sequence ID" value="KAF1801373.1"/>
    <property type="molecule type" value="Genomic_DNA"/>
</dbReference>
<accession>A0A8H4BH02</accession>
<dbReference type="GO" id="GO:0070628">
    <property type="term" value="F:proteasome binding"/>
    <property type="evidence" value="ECO:0007669"/>
    <property type="project" value="TreeGrafter"/>
</dbReference>
<dbReference type="Pfam" id="PF00443">
    <property type="entry name" value="UCH"/>
    <property type="match status" value="2"/>
</dbReference>
<evidence type="ECO:0000259" key="8">
    <source>
        <dbReference type="PROSITE" id="PS50235"/>
    </source>
</evidence>
<dbReference type="InterPro" id="IPR038765">
    <property type="entry name" value="Papain-like_cys_pep_sf"/>
</dbReference>
<dbReference type="CDD" id="cd02257">
    <property type="entry name" value="Peptidase_C19"/>
    <property type="match status" value="1"/>
</dbReference>
<dbReference type="GO" id="GO:0061136">
    <property type="term" value="P:regulation of proteasomal protein catabolic process"/>
    <property type="evidence" value="ECO:0007669"/>
    <property type="project" value="TreeGrafter"/>
</dbReference>
<gene>
    <name evidence="9" type="ORF">FB192DRAFT_1473850</name>
</gene>
<dbReference type="PANTHER" id="PTHR43982:SF1">
    <property type="entry name" value="UBIQUITIN CARBOXYL-TERMINAL HYDROLASE 14"/>
    <property type="match status" value="1"/>
</dbReference>
<feature type="region of interest" description="Disordered" evidence="7">
    <location>
        <begin position="395"/>
        <end position="419"/>
    </location>
</feature>
<dbReference type="GO" id="GO:0016579">
    <property type="term" value="P:protein deubiquitination"/>
    <property type="evidence" value="ECO:0007669"/>
    <property type="project" value="InterPro"/>
</dbReference>
<evidence type="ECO:0000256" key="2">
    <source>
        <dbReference type="ARBA" id="ARBA00012759"/>
    </source>
</evidence>
<dbReference type="Gene3D" id="3.90.70.10">
    <property type="entry name" value="Cysteine proteinases"/>
    <property type="match status" value="2"/>
</dbReference>
<dbReference type="AlphaFoldDB" id="A0A8H4BH02"/>
<dbReference type="InterPro" id="IPR044635">
    <property type="entry name" value="UBP14-like"/>
</dbReference>
<evidence type="ECO:0000313" key="9">
    <source>
        <dbReference type="EMBL" id="KAF1801373.1"/>
    </source>
</evidence>
<dbReference type="EC" id="3.4.19.12" evidence="2"/>